<dbReference type="EMBL" id="ADAS02000003">
    <property type="protein sequence ID" value="OAV99341.1"/>
    <property type="molecule type" value="Genomic_DNA"/>
</dbReference>
<organism evidence="1">
    <name type="scientific">Puccinia triticina (isolate 1-1 / race 1 (BBBD))</name>
    <name type="common">Brown leaf rust fungus</name>
    <dbReference type="NCBI Taxonomy" id="630390"/>
    <lineage>
        <taxon>Eukaryota</taxon>
        <taxon>Fungi</taxon>
        <taxon>Dikarya</taxon>
        <taxon>Basidiomycota</taxon>
        <taxon>Pucciniomycotina</taxon>
        <taxon>Pucciniomycetes</taxon>
        <taxon>Pucciniales</taxon>
        <taxon>Pucciniaceae</taxon>
        <taxon>Puccinia</taxon>
    </lineage>
</organism>
<protein>
    <recommendedName>
        <fullName evidence="4">Retrotransposon gag domain-containing protein</fullName>
    </recommendedName>
</protein>
<evidence type="ECO:0000313" key="1">
    <source>
        <dbReference type="EMBL" id="OAV99341.1"/>
    </source>
</evidence>
<dbReference type="VEuPathDB" id="FungiDB:PTTG_25356"/>
<evidence type="ECO:0000313" key="2">
    <source>
        <dbReference type="EnsemblFungi" id="PTTG_25356-t43_1-p1"/>
    </source>
</evidence>
<proteinExistence type="predicted"/>
<gene>
    <name evidence="1" type="ORF">PTTG_25356</name>
</gene>
<name>A0A180H3F1_PUCT1</name>
<sequence>MSEPSVISPITPVRVLPRFTPSPPALPPQQIQMPVRSQSSLFFATGSPSPINHNSPSFINFSPRRIPGVDLPIPGLDVPIAGPSGRHTGQSPDYFDQNAAPSNQHLNASGRHAVPTVDEDVSALLSNLRVDNSAQSSQLQDQAASISLLKAQARQDKTAIKDLQADNKKIKDVFHGKLLRVQSVQNESLAHLRGLFEGFREGFDGRMGRLESQPLVHDRPRIFIEPPHESNIFFTGMPRETNNFCFVMRSTFERIGEQFNTEKQKILWIAGYFRSDLGRMDESVPSYVWWRGLLAENASVLKLPTLNASSKMNYVIPELRDSESFISAIKNTFQDHHELERAEAAFHAARQGNKSVEEFNIIFKSLLHPLELTNRSKCVAYDKAIDPNQEDQCIKEVEMCVKGVGMARR</sequence>
<dbReference type="Proteomes" id="UP000005240">
    <property type="component" value="Unassembled WGS sequence"/>
</dbReference>
<dbReference type="EnsemblFungi" id="PTTG_25356-t43_1">
    <property type="protein sequence ID" value="PTTG_25356-t43_1-p1"/>
    <property type="gene ID" value="PTTG_25356"/>
</dbReference>
<accession>A0A180H3F1</accession>
<dbReference type="STRING" id="630390.A0A180H3F1"/>
<dbReference type="AlphaFoldDB" id="A0A180H3F1"/>
<dbReference type="OrthoDB" id="2506702at2759"/>
<evidence type="ECO:0000313" key="3">
    <source>
        <dbReference type="Proteomes" id="UP000005240"/>
    </source>
</evidence>
<keyword evidence="3" id="KW-1185">Reference proteome</keyword>
<evidence type="ECO:0008006" key="4">
    <source>
        <dbReference type="Google" id="ProtNLM"/>
    </source>
</evidence>
<reference evidence="2 3" key="3">
    <citation type="journal article" date="2017" name="G3 (Bethesda)">
        <title>Comparative analysis highlights variable genome content of wheat rusts and divergence of the mating loci.</title>
        <authorList>
            <person name="Cuomo C.A."/>
            <person name="Bakkeren G."/>
            <person name="Khalil H.B."/>
            <person name="Panwar V."/>
            <person name="Joly D."/>
            <person name="Linning R."/>
            <person name="Sakthikumar S."/>
            <person name="Song X."/>
            <person name="Adiconis X."/>
            <person name="Fan L."/>
            <person name="Goldberg J.M."/>
            <person name="Levin J.Z."/>
            <person name="Young S."/>
            <person name="Zeng Q."/>
            <person name="Anikster Y."/>
            <person name="Bruce M."/>
            <person name="Wang M."/>
            <person name="Yin C."/>
            <person name="McCallum B."/>
            <person name="Szabo L.J."/>
            <person name="Hulbert S."/>
            <person name="Chen X."/>
            <person name="Fellers J.P."/>
        </authorList>
    </citation>
    <scope>NUCLEOTIDE SEQUENCE</scope>
    <source>
        <strain evidence="2">isolate 1-1 / race 1 (BBBD)</strain>
        <strain evidence="3">Isolate 1-1 / race 1 (BBBD)</strain>
    </source>
</reference>
<reference evidence="2" key="4">
    <citation type="submission" date="2025-05" db="UniProtKB">
        <authorList>
            <consortium name="EnsemblFungi"/>
        </authorList>
    </citation>
    <scope>IDENTIFICATION</scope>
    <source>
        <strain evidence="2">isolate 1-1 / race 1 (BBBD)</strain>
    </source>
</reference>
<reference evidence="1" key="1">
    <citation type="submission" date="2009-11" db="EMBL/GenBank/DDBJ databases">
        <authorList>
            <consortium name="The Broad Institute Genome Sequencing Platform"/>
            <person name="Ward D."/>
            <person name="Feldgarden M."/>
            <person name="Earl A."/>
            <person name="Young S.K."/>
            <person name="Zeng Q."/>
            <person name="Koehrsen M."/>
            <person name="Alvarado L."/>
            <person name="Berlin A."/>
            <person name="Bochicchio J."/>
            <person name="Borenstein D."/>
            <person name="Chapman S.B."/>
            <person name="Chen Z."/>
            <person name="Engels R."/>
            <person name="Freedman E."/>
            <person name="Gellesch M."/>
            <person name="Goldberg J."/>
            <person name="Griggs A."/>
            <person name="Gujja S."/>
            <person name="Heilman E."/>
            <person name="Heiman D."/>
            <person name="Hepburn T."/>
            <person name="Howarth C."/>
            <person name="Jen D."/>
            <person name="Larson L."/>
            <person name="Lewis B."/>
            <person name="Mehta T."/>
            <person name="Park D."/>
            <person name="Pearson M."/>
            <person name="Roberts A."/>
            <person name="Saif S."/>
            <person name="Shea T."/>
            <person name="Shenoy N."/>
            <person name="Sisk P."/>
            <person name="Stolte C."/>
            <person name="Sykes S."/>
            <person name="Thomson T."/>
            <person name="Walk T."/>
            <person name="White J."/>
            <person name="Yandava C."/>
            <person name="Izard J."/>
            <person name="Baranova O.V."/>
            <person name="Blanton J.M."/>
            <person name="Tanner A.C."/>
            <person name="Dewhirst F.E."/>
            <person name="Haas B."/>
            <person name="Nusbaum C."/>
            <person name="Birren B."/>
        </authorList>
    </citation>
    <scope>NUCLEOTIDE SEQUENCE [LARGE SCALE GENOMIC DNA]</scope>
    <source>
        <strain evidence="1">1-1 BBBD Race 1</strain>
    </source>
</reference>
<reference evidence="1" key="2">
    <citation type="submission" date="2016-05" db="EMBL/GenBank/DDBJ databases">
        <title>Comparative analysis highlights variable genome content of wheat rusts and divergence of the mating loci.</title>
        <authorList>
            <person name="Cuomo C.A."/>
            <person name="Bakkeren G."/>
            <person name="Szabo L."/>
            <person name="Khalil H."/>
            <person name="Joly D."/>
            <person name="Goldberg J."/>
            <person name="Young S."/>
            <person name="Zeng Q."/>
            <person name="Fellers J."/>
        </authorList>
    </citation>
    <scope>NUCLEOTIDE SEQUENCE [LARGE SCALE GENOMIC DNA]</scope>
    <source>
        <strain evidence="1">1-1 BBBD Race 1</strain>
    </source>
</reference>